<accession>A0A7U8AQF6</accession>
<comment type="caution">
    <text evidence="1">The sequence shown here is derived from an EMBL/GenBank/DDBJ whole genome shotgun (WGS) entry which is preliminary data.</text>
</comment>
<dbReference type="AlphaFoldDB" id="A0A7U8AQF6"/>
<dbReference type="Gene3D" id="3.40.50.12580">
    <property type="match status" value="1"/>
</dbReference>
<dbReference type="InterPro" id="IPR007554">
    <property type="entry name" value="Glycerophosphate_synth"/>
</dbReference>
<organism evidence="1 2">
    <name type="scientific">Campylobacter lari</name>
    <dbReference type="NCBI Taxonomy" id="201"/>
    <lineage>
        <taxon>Bacteria</taxon>
        <taxon>Pseudomonadati</taxon>
        <taxon>Campylobacterota</taxon>
        <taxon>Epsilonproteobacteria</taxon>
        <taxon>Campylobacterales</taxon>
        <taxon>Campylobacteraceae</taxon>
        <taxon>Campylobacter</taxon>
    </lineage>
</organism>
<name>A0A7U8AQF6_CAMLA</name>
<evidence type="ECO:0000313" key="2">
    <source>
        <dbReference type="Proteomes" id="UP000533324"/>
    </source>
</evidence>
<evidence type="ECO:0008006" key="3">
    <source>
        <dbReference type="Google" id="ProtNLM"/>
    </source>
</evidence>
<gene>
    <name evidence="1" type="ORF">A0Y59_05765</name>
</gene>
<evidence type="ECO:0000313" key="1">
    <source>
        <dbReference type="EMBL" id="EAJ1254691.1"/>
    </source>
</evidence>
<dbReference type="InterPro" id="IPR043148">
    <property type="entry name" value="TagF_C"/>
</dbReference>
<dbReference type="EMBL" id="AABVCV010000009">
    <property type="protein sequence ID" value="EAJ1254691.1"/>
    <property type="molecule type" value="Genomic_DNA"/>
</dbReference>
<dbReference type="SUPFAM" id="SSF53756">
    <property type="entry name" value="UDP-Glycosyltransferase/glycogen phosphorylase"/>
    <property type="match status" value="1"/>
</dbReference>
<dbReference type="Proteomes" id="UP000533324">
    <property type="component" value="Unassembled WGS sequence"/>
</dbReference>
<proteinExistence type="predicted"/>
<dbReference type="GO" id="GO:0016020">
    <property type="term" value="C:membrane"/>
    <property type="evidence" value="ECO:0007669"/>
    <property type="project" value="InterPro"/>
</dbReference>
<reference evidence="1 2" key="1">
    <citation type="submission" date="2018-05" db="EMBL/GenBank/DDBJ databases">
        <authorList>
            <consortium name="PulseNet: The National Subtyping Network for Foodborne Disease Surveillance"/>
            <person name="Tarr C.L."/>
            <person name="Trees E."/>
            <person name="Katz L.S."/>
            <person name="Carleton-Romer H.A."/>
            <person name="Stroika S."/>
            <person name="Kucerova Z."/>
            <person name="Roache K.F."/>
            <person name="Sabol A.L."/>
            <person name="Besser J."/>
            <person name="Gerner-Smidt P."/>
        </authorList>
    </citation>
    <scope>NUCLEOTIDE SEQUENCE [LARGE SCALE GENOMIC DNA]</scope>
    <source>
        <strain evidence="1 2">1988D-2602</strain>
    </source>
</reference>
<dbReference type="GO" id="GO:0047355">
    <property type="term" value="F:CDP-glycerol glycerophosphotransferase activity"/>
    <property type="evidence" value="ECO:0007669"/>
    <property type="project" value="InterPro"/>
</dbReference>
<sequence length="370" mass="44639">MHMYNTDIQNISIFEKFLENPRFEPFFIVNPDISRSKENFIYQYNKTFNELAKKYGIEKVLHGYLFGENKYIDYTKNFDIMTTNNPYDSMAYKFFKIEYWIKSQIPVFYINYFYAGRCIITIDNLKLHYLNYLWIWFIENKEVLKLAKKYRIKKDKNLFLSGYPKMDKLEKIDITKKTNEKIIIIAPHHTILNSNFQLSNFLKYSNLFLKLPKKYPYIKFIFRPHPLLIPNLKKIDIWGEEKTNDYISQLLSHSNVEFSDNGDYLELFQQSNALIHDCGSFMAEYLYLNKPVAFMANSNKEIFTDFGEQCIQCHYNIYNEEHLYEFIENVVIQNKDYKKYYRSDFTNSEVAINHPYATEKIYNHLLKELT</sequence>
<protein>
    <recommendedName>
        <fullName evidence="3">CDP-glycerol--glycerophosphate glycerophosphotransferase</fullName>
    </recommendedName>
</protein>
<dbReference type="Pfam" id="PF04464">
    <property type="entry name" value="Glyphos_transf"/>
    <property type="match status" value="1"/>
</dbReference>